<reference evidence="2 3" key="1">
    <citation type="submission" date="2019-05" db="EMBL/GenBank/DDBJ databases">
        <title>Another draft genome of Portunus trituberculatus and its Hox gene families provides insights of decapod evolution.</title>
        <authorList>
            <person name="Jeong J.-H."/>
            <person name="Song I."/>
            <person name="Kim S."/>
            <person name="Choi T."/>
            <person name="Kim D."/>
            <person name="Ryu S."/>
            <person name="Kim W."/>
        </authorList>
    </citation>
    <scope>NUCLEOTIDE SEQUENCE [LARGE SCALE GENOMIC DNA]</scope>
    <source>
        <tissue evidence="2">Muscle</tissue>
    </source>
</reference>
<dbReference type="OrthoDB" id="71310at2759"/>
<accession>A0A5B7DYT1</accession>
<name>A0A5B7DYT1_PORTR</name>
<organism evidence="2 3">
    <name type="scientific">Portunus trituberculatus</name>
    <name type="common">Swimming crab</name>
    <name type="synonym">Neptunus trituberculatus</name>
    <dbReference type="NCBI Taxonomy" id="210409"/>
    <lineage>
        <taxon>Eukaryota</taxon>
        <taxon>Metazoa</taxon>
        <taxon>Ecdysozoa</taxon>
        <taxon>Arthropoda</taxon>
        <taxon>Crustacea</taxon>
        <taxon>Multicrustacea</taxon>
        <taxon>Malacostraca</taxon>
        <taxon>Eumalacostraca</taxon>
        <taxon>Eucarida</taxon>
        <taxon>Decapoda</taxon>
        <taxon>Pleocyemata</taxon>
        <taxon>Brachyura</taxon>
        <taxon>Eubrachyura</taxon>
        <taxon>Portunoidea</taxon>
        <taxon>Portunidae</taxon>
        <taxon>Portuninae</taxon>
        <taxon>Portunus</taxon>
    </lineage>
</organism>
<feature type="region of interest" description="Disordered" evidence="1">
    <location>
        <begin position="49"/>
        <end position="76"/>
    </location>
</feature>
<proteinExistence type="predicted"/>
<evidence type="ECO:0000313" key="2">
    <source>
        <dbReference type="EMBL" id="MPC26801.1"/>
    </source>
</evidence>
<gene>
    <name evidence="2" type="ORF">E2C01_019951</name>
</gene>
<dbReference type="AlphaFoldDB" id="A0A5B7DYT1"/>
<evidence type="ECO:0000313" key="3">
    <source>
        <dbReference type="Proteomes" id="UP000324222"/>
    </source>
</evidence>
<dbReference type="Proteomes" id="UP000324222">
    <property type="component" value="Unassembled WGS sequence"/>
</dbReference>
<protein>
    <submittedName>
        <fullName evidence="2">Uncharacterized protein</fullName>
    </submittedName>
</protein>
<evidence type="ECO:0000256" key="1">
    <source>
        <dbReference type="SAM" id="MobiDB-lite"/>
    </source>
</evidence>
<keyword evidence="3" id="KW-1185">Reference proteome</keyword>
<dbReference type="EMBL" id="VSRR010001653">
    <property type="protein sequence ID" value="MPC26801.1"/>
    <property type="molecule type" value="Genomic_DNA"/>
</dbReference>
<comment type="caution">
    <text evidence="2">The sequence shown here is derived from an EMBL/GenBank/DDBJ whole genome shotgun (WGS) entry which is preliminary data.</text>
</comment>
<sequence>MAEGRRKTIMEEQLAQYRKRKRREEEYAALKQKIWGYFAAVFTFRRAEVGGPDTHTAPGGPEGETQADSSRPATNK</sequence>
<feature type="compositionally biased region" description="Polar residues" evidence="1">
    <location>
        <begin position="66"/>
        <end position="76"/>
    </location>
</feature>